<comment type="caution">
    <text evidence="2">The sequence shown here is derived from an EMBL/GenBank/DDBJ whole genome shotgun (WGS) entry which is preliminary data.</text>
</comment>
<dbReference type="EMBL" id="QXGM01000001">
    <property type="protein sequence ID" value="RSX56092.1"/>
    <property type="molecule type" value="Genomic_DNA"/>
</dbReference>
<dbReference type="SUPFAM" id="SSF53822">
    <property type="entry name" value="Periplasmic binding protein-like I"/>
    <property type="match status" value="1"/>
</dbReference>
<dbReference type="Gene3D" id="3.40.50.2300">
    <property type="match status" value="1"/>
</dbReference>
<sequence length="515" mass="55428">MTQSLEEARAGMTNPLFKYGSRTLASLLTLGLLVGAAACGSQGGSASSSASSSSTDTGTVALFTPSDDLTLSTSIPLNRWNQFVPAVKKSLEKQGFQSSQISSVKSKSLDDQSHAIQDYVVRQVGDLADQHEDDNTGSPKPMTLVVAPATDRDPALRAYGDLVTQDTPKHVEDSEHAAWNRIADSLKLAKRAGMHVVLLRDQVPNVKADAYVQFTNAQNIGAMQARQLINKLALDKTTKDNPKYIEVLLPISKDASHADEQSDAEALFAKQAFQGMWDELQPYFVSGKLRSSSGLLNVETSSNDWRSVAIDASKDDTIKQAIRARLKSTNGSNKPVAIDGLIAMNDQVASAAVSELTSLGYTGSAADINPNIDLLGIVNNITGRKDLDREQAPEPAKAPQADTQDAHSKDMVPSKDTWPLVTGFGAYVSNMQNIVDGKQWITGFEDRDYFAEKLSILALDLNANKTIDKLQYVSSIDIEGRQTPYVTRPIVVAAASNLKSVLIDPGYISLADAGL</sequence>
<protein>
    <submittedName>
        <fullName evidence="2">Putatice ABC transporter, Sugar Solute-Binding Protein</fullName>
    </submittedName>
</protein>
<organism evidence="2 3">
    <name type="scientific">Bifidobacterium dolichotidis</name>
    <dbReference type="NCBI Taxonomy" id="2306976"/>
    <lineage>
        <taxon>Bacteria</taxon>
        <taxon>Bacillati</taxon>
        <taxon>Actinomycetota</taxon>
        <taxon>Actinomycetes</taxon>
        <taxon>Bifidobacteriales</taxon>
        <taxon>Bifidobacteriaceae</taxon>
        <taxon>Bifidobacterium</taxon>
    </lineage>
</organism>
<dbReference type="Proteomes" id="UP000287609">
    <property type="component" value="Unassembled WGS sequence"/>
</dbReference>
<dbReference type="InterPro" id="IPR028082">
    <property type="entry name" value="Peripla_BP_I"/>
</dbReference>
<proteinExistence type="predicted"/>
<evidence type="ECO:0000256" key="1">
    <source>
        <dbReference type="SAM" id="MobiDB-lite"/>
    </source>
</evidence>
<reference evidence="2 3" key="1">
    <citation type="submission" date="2018-09" db="EMBL/GenBank/DDBJ databases">
        <title>Characterization of the phylogenetic diversity of five novel species belonging to the genus Bifidobacterium.</title>
        <authorList>
            <person name="Lugli G.A."/>
            <person name="Duranti S."/>
            <person name="Milani C."/>
        </authorList>
    </citation>
    <scope>NUCLEOTIDE SEQUENCE [LARGE SCALE GENOMIC DNA]</scope>
    <source>
        <strain evidence="2 3">2036B</strain>
    </source>
</reference>
<accession>A0A430FT86</accession>
<keyword evidence="3" id="KW-1185">Reference proteome</keyword>
<gene>
    <name evidence="2" type="ORF">D2E26_0655</name>
</gene>
<feature type="region of interest" description="Disordered" evidence="1">
    <location>
        <begin position="388"/>
        <end position="414"/>
    </location>
</feature>
<evidence type="ECO:0000313" key="3">
    <source>
        <dbReference type="Proteomes" id="UP000287609"/>
    </source>
</evidence>
<dbReference type="AlphaFoldDB" id="A0A430FT86"/>
<evidence type="ECO:0000313" key="2">
    <source>
        <dbReference type="EMBL" id="RSX56092.1"/>
    </source>
</evidence>
<feature type="compositionally biased region" description="Basic and acidic residues" evidence="1">
    <location>
        <begin position="404"/>
        <end position="413"/>
    </location>
</feature>
<name>A0A430FT86_9BIFI</name>